<evidence type="ECO:0000256" key="1">
    <source>
        <dbReference type="SAM" id="Phobius"/>
    </source>
</evidence>
<comment type="caution">
    <text evidence="2">The sequence shown here is derived from an EMBL/GenBank/DDBJ whole genome shotgun (WGS) entry which is preliminary data.</text>
</comment>
<gene>
    <name evidence="2" type="ORF">ACFSKQ_16325</name>
</gene>
<dbReference type="Pfam" id="PF05437">
    <property type="entry name" value="AzlD"/>
    <property type="match status" value="1"/>
</dbReference>
<feature type="transmembrane region" description="Helical" evidence="1">
    <location>
        <begin position="50"/>
        <end position="68"/>
    </location>
</feature>
<organism evidence="2 3">
    <name type="scientific">Aureimonas populi</name>
    <dbReference type="NCBI Taxonomy" id="1701758"/>
    <lineage>
        <taxon>Bacteria</taxon>
        <taxon>Pseudomonadati</taxon>
        <taxon>Pseudomonadota</taxon>
        <taxon>Alphaproteobacteria</taxon>
        <taxon>Hyphomicrobiales</taxon>
        <taxon>Aurantimonadaceae</taxon>
        <taxon>Aureimonas</taxon>
    </lineage>
</organism>
<accession>A0ABW5CRP0</accession>
<keyword evidence="1" id="KW-0812">Transmembrane</keyword>
<reference evidence="3" key="1">
    <citation type="journal article" date="2019" name="Int. J. Syst. Evol. Microbiol.">
        <title>The Global Catalogue of Microorganisms (GCM) 10K type strain sequencing project: providing services to taxonomists for standard genome sequencing and annotation.</title>
        <authorList>
            <consortium name="The Broad Institute Genomics Platform"/>
            <consortium name="The Broad Institute Genome Sequencing Center for Infectious Disease"/>
            <person name="Wu L."/>
            <person name="Ma J."/>
        </authorList>
    </citation>
    <scope>NUCLEOTIDE SEQUENCE [LARGE SCALE GENOMIC DNA]</scope>
    <source>
        <strain evidence="3">ZS-35-S2</strain>
    </source>
</reference>
<dbReference type="InterPro" id="IPR008407">
    <property type="entry name" value="Brnchd-chn_aa_trnsp_AzlD"/>
</dbReference>
<feature type="transmembrane region" description="Helical" evidence="1">
    <location>
        <begin position="101"/>
        <end position="119"/>
    </location>
</feature>
<dbReference type="RefSeq" id="WP_209736251.1">
    <property type="nucleotide sequence ID" value="NZ_CP072611.1"/>
</dbReference>
<name>A0ABW5CRP0_9HYPH</name>
<keyword evidence="1" id="KW-0472">Membrane</keyword>
<proteinExistence type="predicted"/>
<dbReference type="Proteomes" id="UP001597371">
    <property type="component" value="Unassembled WGS sequence"/>
</dbReference>
<feature type="transmembrane region" description="Helical" evidence="1">
    <location>
        <begin position="80"/>
        <end position="96"/>
    </location>
</feature>
<evidence type="ECO:0000313" key="2">
    <source>
        <dbReference type="EMBL" id="MFD2239020.1"/>
    </source>
</evidence>
<evidence type="ECO:0000313" key="3">
    <source>
        <dbReference type="Proteomes" id="UP001597371"/>
    </source>
</evidence>
<keyword evidence="3" id="KW-1185">Reference proteome</keyword>
<sequence length="121" mass="12980">MSDWTFYALPDPWWPFLFIILAGWLPTDIWRYLGVLSSGNLSESSPVLQLVRSIATALVAAVIARLVLYPTGSLALLPDAVRVGAMAGGFLAFLLLRRSIVLGLVVAELILIGGAWVTGAV</sequence>
<protein>
    <submittedName>
        <fullName evidence="2">AzlD domain-containing protein</fullName>
    </submittedName>
</protein>
<keyword evidence="1" id="KW-1133">Transmembrane helix</keyword>
<feature type="transmembrane region" description="Helical" evidence="1">
    <location>
        <begin position="12"/>
        <end position="30"/>
    </location>
</feature>
<dbReference type="EMBL" id="JBHUIJ010000023">
    <property type="protein sequence ID" value="MFD2239020.1"/>
    <property type="molecule type" value="Genomic_DNA"/>
</dbReference>